<dbReference type="HOGENOM" id="CLU_064132_0_0_1"/>
<keyword evidence="3" id="KW-1185">Reference proteome</keyword>
<dbReference type="Proteomes" id="UP000054166">
    <property type="component" value="Unassembled WGS sequence"/>
</dbReference>
<reference evidence="3" key="2">
    <citation type="submission" date="2015-01" db="EMBL/GenBank/DDBJ databases">
        <title>Evolutionary Origins and Diversification of the Mycorrhizal Mutualists.</title>
        <authorList>
            <consortium name="DOE Joint Genome Institute"/>
            <consortium name="Mycorrhizal Genomics Consortium"/>
            <person name="Kohler A."/>
            <person name="Kuo A."/>
            <person name="Nagy L.G."/>
            <person name="Floudas D."/>
            <person name="Copeland A."/>
            <person name="Barry K.W."/>
            <person name="Cichocki N."/>
            <person name="Veneault-Fourrey C."/>
            <person name="LaButti K."/>
            <person name="Lindquist E.A."/>
            <person name="Lipzen A."/>
            <person name="Lundell T."/>
            <person name="Morin E."/>
            <person name="Murat C."/>
            <person name="Riley R."/>
            <person name="Ohm R."/>
            <person name="Sun H."/>
            <person name="Tunlid A."/>
            <person name="Henrissat B."/>
            <person name="Grigoriev I.V."/>
            <person name="Hibbett D.S."/>
            <person name="Martin F."/>
        </authorList>
    </citation>
    <scope>NUCLEOTIDE SEQUENCE [LARGE SCALE GENOMIC DNA]</scope>
    <source>
        <strain evidence="3">F 1598</strain>
    </source>
</reference>
<feature type="region of interest" description="Disordered" evidence="1">
    <location>
        <begin position="129"/>
        <end position="222"/>
    </location>
</feature>
<organism evidence="2 3">
    <name type="scientific">Piloderma croceum (strain F 1598)</name>
    <dbReference type="NCBI Taxonomy" id="765440"/>
    <lineage>
        <taxon>Eukaryota</taxon>
        <taxon>Fungi</taxon>
        <taxon>Dikarya</taxon>
        <taxon>Basidiomycota</taxon>
        <taxon>Agaricomycotina</taxon>
        <taxon>Agaricomycetes</taxon>
        <taxon>Agaricomycetidae</taxon>
        <taxon>Atheliales</taxon>
        <taxon>Atheliaceae</taxon>
        <taxon>Piloderma</taxon>
    </lineage>
</organism>
<feature type="compositionally biased region" description="Polar residues" evidence="1">
    <location>
        <begin position="160"/>
        <end position="180"/>
    </location>
</feature>
<feature type="region of interest" description="Disordered" evidence="1">
    <location>
        <begin position="244"/>
        <end position="286"/>
    </location>
</feature>
<reference evidence="2 3" key="1">
    <citation type="submission" date="2014-04" db="EMBL/GenBank/DDBJ databases">
        <authorList>
            <consortium name="DOE Joint Genome Institute"/>
            <person name="Kuo A."/>
            <person name="Tarkka M."/>
            <person name="Buscot F."/>
            <person name="Kohler A."/>
            <person name="Nagy L.G."/>
            <person name="Floudas D."/>
            <person name="Copeland A."/>
            <person name="Barry K.W."/>
            <person name="Cichocki N."/>
            <person name="Veneault-Fourrey C."/>
            <person name="LaButti K."/>
            <person name="Lindquist E.A."/>
            <person name="Lipzen A."/>
            <person name="Lundell T."/>
            <person name="Morin E."/>
            <person name="Murat C."/>
            <person name="Sun H."/>
            <person name="Tunlid A."/>
            <person name="Henrissat B."/>
            <person name="Grigoriev I.V."/>
            <person name="Hibbett D.S."/>
            <person name="Martin F."/>
            <person name="Nordberg H.P."/>
            <person name="Cantor M.N."/>
            <person name="Hua S.X."/>
        </authorList>
    </citation>
    <scope>NUCLEOTIDE SEQUENCE [LARGE SCALE GENOMIC DNA]</scope>
    <source>
        <strain evidence="2 3">F 1598</strain>
    </source>
</reference>
<feature type="compositionally biased region" description="Polar residues" evidence="1">
    <location>
        <begin position="129"/>
        <end position="150"/>
    </location>
</feature>
<gene>
    <name evidence="2" type="ORF">PILCRDRAFT_255245</name>
</gene>
<dbReference type="EMBL" id="KN832977">
    <property type="protein sequence ID" value="KIM88370.1"/>
    <property type="molecule type" value="Genomic_DNA"/>
</dbReference>
<evidence type="ECO:0000313" key="3">
    <source>
        <dbReference type="Proteomes" id="UP000054166"/>
    </source>
</evidence>
<feature type="region of interest" description="Disordered" evidence="1">
    <location>
        <begin position="302"/>
        <end position="368"/>
    </location>
</feature>
<feature type="compositionally biased region" description="Polar residues" evidence="1">
    <location>
        <begin position="310"/>
        <end position="321"/>
    </location>
</feature>
<feature type="compositionally biased region" description="Low complexity" evidence="1">
    <location>
        <begin position="190"/>
        <end position="203"/>
    </location>
</feature>
<evidence type="ECO:0000256" key="1">
    <source>
        <dbReference type="SAM" id="MobiDB-lite"/>
    </source>
</evidence>
<accession>A0A0C3FVA5</accession>
<feature type="compositionally biased region" description="Polar residues" evidence="1">
    <location>
        <begin position="344"/>
        <end position="368"/>
    </location>
</feature>
<sequence length="368" mass="40608">MPLTAQGMLKRIDSCVKFVRQEPDDHCRMTSLRDLEDLRKDVEAEDPDGVMNKFTTTMRIIVRHYPALRGIMSAHEHASEESRKRRIAAQAMQSSPSLAVASQYGQSRRQMANSASAVALTPQQPLYTTIPTSPSFSDPRSFGQHVNTQHLHPGRPTAEYITSTSQGPNMPPSTEQQRGNVQGHIGGGQQYRQPQRGAPPRGGSMHRFAPPNAPGPNMAPSAEQHQAYVPEHIMTYQEMQYVERQTNEDQMRPPMATQGPGMGQYHQPNVLPQGQYSLSPPPRPTQRQSAFVQHEVQAQGSINARAGPSHTRSQTVASGNTFGHGLPGQLGFSAYDRRGDSLDSDGNTIPRTSYSSEGSYQSHGYRQN</sequence>
<protein>
    <submittedName>
        <fullName evidence="2">Uncharacterized protein</fullName>
    </submittedName>
</protein>
<dbReference type="InParanoid" id="A0A0C3FVA5"/>
<proteinExistence type="predicted"/>
<evidence type="ECO:0000313" key="2">
    <source>
        <dbReference type="EMBL" id="KIM88370.1"/>
    </source>
</evidence>
<feature type="compositionally biased region" description="Polar residues" evidence="1">
    <location>
        <begin position="266"/>
        <end position="278"/>
    </location>
</feature>
<dbReference type="AlphaFoldDB" id="A0A0C3FVA5"/>
<name>A0A0C3FVA5_PILCF</name>